<keyword evidence="4" id="KW-0325">Glycoprotein</keyword>
<dbReference type="PRINTS" id="PR01185">
    <property type="entry name" value="INTEGRINA"/>
</dbReference>
<keyword evidence="2" id="KW-0677">Repeat</keyword>
<dbReference type="PROSITE" id="PS00330">
    <property type="entry name" value="HEMOLYSIN_CALCIUM"/>
    <property type="match status" value="4"/>
</dbReference>
<evidence type="ECO:0000256" key="1">
    <source>
        <dbReference type="ARBA" id="ARBA00022729"/>
    </source>
</evidence>
<dbReference type="InterPro" id="IPR028994">
    <property type="entry name" value="Integrin_alpha_N"/>
</dbReference>
<dbReference type="InterPro" id="IPR001343">
    <property type="entry name" value="Hemolysn_Ca-bd"/>
</dbReference>
<evidence type="ECO:0000256" key="3">
    <source>
        <dbReference type="ARBA" id="ARBA00022801"/>
    </source>
</evidence>
<dbReference type="PANTHER" id="PTHR23221:SF7">
    <property type="entry name" value="PHOSPHATIDYLINOSITOL-GLYCAN-SPECIFIC PHOSPHOLIPASE D"/>
    <property type="match status" value="1"/>
</dbReference>
<reference evidence="5 6" key="1">
    <citation type="submission" date="2015-02" db="EMBL/GenBank/DDBJ databases">
        <title>Nostoc linckia genome annotation.</title>
        <authorList>
            <person name="Zhou Z."/>
        </authorList>
    </citation>
    <scope>NUCLEOTIDE SEQUENCE [LARGE SCALE GENOMIC DNA]</scope>
    <source>
        <strain evidence="6">z8</strain>
    </source>
</reference>
<dbReference type="RefSeq" id="WP_099068518.1">
    <property type="nucleotide sequence ID" value="NZ_LAHD01000073.1"/>
</dbReference>
<dbReference type="InterPro" id="IPR013519">
    <property type="entry name" value="Int_alpha_beta-p"/>
</dbReference>
<dbReference type="GO" id="GO:0007155">
    <property type="term" value="P:cell adhesion"/>
    <property type="evidence" value="ECO:0007669"/>
    <property type="project" value="InterPro"/>
</dbReference>
<dbReference type="InterPro" id="IPR013517">
    <property type="entry name" value="FG-GAP"/>
</dbReference>
<dbReference type="GeneID" id="57098050"/>
<dbReference type="PROSITE" id="PS51470">
    <property type="entry name" value="FG_GAP"/>
    <property type="match status" value="5"/>
</dbReference>
<dbReference type="EMBL" id="LAHD01000073">
    <property type="protein sequence ID" value="PHK01118.1"/>
    <property type="molecule type" value="Genomic_DNA"/>
</dbReference>
<dbReference type="GO" id="GO:0016787">
    <property type="term" value="F:hydrolase activity"/>
    <property type="evidence" value="ECO:0007669"/>
    <property type="project" value="UniProtKB-KW"/>
</dbReference>
<evidence type="ECO:0000313" key="5">
    <source>
        <dbReference type="EMBL" id="PHK01118.1"/>
    </source>
</evidence>
<dbReference type="Gene3D" id="2.130.10.130">
    <property type="entry name" value="Integrin alpha, N-terminal"/>
    <property type="match status" value="4"/>
</dbReference>
<comment type="caution">
    <text evidence="5">The sequence shown here is derived from an EMBL/GenBank/DDBJ whole genome shotgun (WGS) entry which is preliminary data.</text>
</comment>
<evidence type="ECO:0000256" key="4">
    <source>
        <dbReference type="ARBA" id="ARBA00023180"/>
    </source>
</evidence>
<dbReference type="InterPro" id="IPR000413">
    <property type="entry name" value="Integrin_alpha"/>
</dbReference>
<dbReference type="AlphaFoldDB" id="A0A9Q5Z9I4"/>
<organism evidence="5 6">
    <name type="scientific">Nostoc linckia z8</name>
    <dbReference type="NCBI Taxonomy" id="1628746"/>
    <lineage>
        <taxon>Bacteria</taxon>
        <taxon>Bacillati</taxon>
        <taxon>Cyanobacteriota</taxon>
        <taxon>Cyanophyceae</taxon>
        <taxon>Nostocales</taxon>
        <taxon>Nostocaceae</taxon>
        <taxon>Nostoc</taxon>
    </lineage>
</organism>
<dbReference type="PRINTS" id="PR00313">
    <property type="entry name" value="CABNDNGRPT"/>
</dbReference>
<dbReference type="Gene3D" id="2.150.10.10">
    <property type="entry name" value="Serralysin-like metalloprotease, C-terminal"/>
    <property type="match status" value="2"/>
</dbReference>
<dbReference type="GO" id="GO:0008305">
    <property type="term" value="C:integrin complex"/>
    <property type="evidence" value="ECO:0007669"/>
    <property type="project" value="InterPro"/>
</dbReference>
<dbReference type="InterPro" id="IPR011049">
    <property type="entry name" value="Serralysin-like_metalloprot_C"/>
</dbReference>
<dbReference type="SMART" id="SM00191">
    <property type="entry name" value="Int_alpha"/>
    <property type="match status" value="7"/>
</dbReference>
<name>A0A9Q5Z9I4_NOSLI</name>
<dbReference type="PANTHER" id="PTHR23221">
    <property type="entry name" value="GLYCOSYLPHOSPHATIDYLINOSITOL PHOSPHOLIPASE D"/>
    <property type="match status" value="1"/>
</dbReference>
<gene>
    <name evidence="5" type="ORF">VF08_22455</name>
</gene>
<keyword evidence="3" id="KW-0378">Hydrolase</keyword>
<dbReference type="Pfam" id="PF00353">
    <property type="entry name" value="HemolysinCabind"/>
    <property type="match status" value="3"/>
</dbReference>
<dbReference type="Pfam" id="PF01839">
    <property type="entry name" value="FG-GAP"/>
    <property type="match status" value="6"/>
</dbReference>
<evidence type="ECO:0000313" key="6">
    <source>
        <dbReference type="Proteomes" id="UP000222310"/>
    </source>
</evidence>
<sequence length="1052" mass="106803">MAIPSLTVSSLNGKNGFVINGIGAENGSGWSVSKAGDINNDGFDDLIIAAPFTDLGGKDFVGQTYVVFGGTNVASSGTFNLSSLNGTNGFKINGLSSNSGLGWSVSNAGDINNDGIDDLIIGVPYASPNGKSGAGQSYVVFGGTNIGSGSSFDLSSLNGTNGFTISGIVANGNLGYSVSNAGDINNDGVDDLIIGAPYASPNGNSGAGQSYVIFGGTNVGGGGSFDLSSLNGANGFKINGIAAGDNSGNSVSNVGDINNDGVDDLIIGAYRADPNFNDVAGQSYVVYGGTNVGSGGTLNLSSLDGINGFTINGSNSGDALGISVSNAGDINNDGIDDLIVGAWSADPLFNDEGQSYVVFGGTNIGTSGVFDPLSLNGTNGFRIDGINSLGYLGYSVSSAGDVNDDGIDDLIVGAFRASPNGNFEAGQSYVVFGGTNVGSGGKVDLLSLNGTNGYAIDGTGGEFGRSVSDAGDINGDGIGDVIIGAWTASPNGIPQAGQSYVVYGSATPSLDLNGTFESDNLIGTSANEVINGLGGDDTLTGNGGNDTFFIGGSSINYIITDFGGVGTGSNPSAGVITSFDTLQFIGDFNLSARNLELTQNGNDLEITFENVADTKVTLQNFQLENLDNLPTSAGKPVISNITFFSGFEPSVGDSFDVINAKSTQTTVFNKNTVTFLNDLNNNIKGFDNSNDVINGQGGNDKIDGLSGDDLLRGGVGNDTLVGGAGNDIVNGGIGDDSLVAGSGNDRFTIRLGDGHDTISGFGGLGTGSKPSVATIASYDTLQFFGDGLIAGNLQLTQNGNNLELTFDNVTDTKVTLQNFQLQNLENLRDSRIELGYQNIVFNQTFSSDSFDVFNENWNFNSILRRNTVTFLNDLNNNIAGFDNSNDVINGQGGNDKIDGLSGNDLLRGDGGNDTLVGGAGNDTLVGGAGNDVLTGGAGADSFVYNTDAAYNSIAIGIDAIADFTHSQNDKIVLDKTTFTAITSNAGTGFSNASDFAVTSLGALSSAVIVYDSVTGELFYNANGSAVGFGNGGLFATLKNAPTLTASDFVVQA</sequence>
<proteinExistence type="predicted"/>
<dbReference type="SUPFAM" id="SSF69318">
    <property type="entry name" value="Integrin alpha N-terminal domain"/>
    <property type="match status" value="2"/>
</dbReference>
<accession>A0A9Q5Z9I4</accession>
<protein>
    <submittedName>
        <fullName evidence="5">Uncharacterized protein</fullName>
    </submittedName>
</protein>
<dbReference type="GO" id="GO:0005509">
    <property type="term" value="F:calcium ion binding"/>
    <property type="evidence" value="ECO:0007669"/>
    <property type="project" value="InterPro"/>
</dbReference>
<dbReference type="Proteomes" id="UP000222310">
    <property type="component" value="Unassembled WGS sequence"/>
</dbReference>
<evidence type="ECO:0000256" key="2">
    <source>
        <dbReference type="ARBA" id="ARBA00022737"/>
    </source>
</evidence>
<keyword evidence="1" id="KW-0732">Signal</keyword>
<dbReference type="SUPFAM" id="SSF51120">
    <property type="entry name" value="beta-Roll"/>
    <property type="match status" value="2"/>
</dbReference>
<dbReference type="InterPro" id="IPR018511">
    <property type="entry name" value="Hemolysin-typ_Ca-bd_CS"/>
</dbReference>